<evidence type="ECO:0000313" key="4">
    <source>
        <dbReference type="Proteomes" id="UP000799423"/>
    </source>
</evidence>
<dbReference type="EMBL" id="MU006288">
    <property type="protein sequence ID" value="KAF2856808.1"/>
    <property type="molecule type" value="Genomic_DNA"/>
</dbReference>
<evidence type="ECO:0008006" key="5">
    <source>
        <dbReference type="Google" id="ProtNLM"/>
    </source>
</evidence>
<reference evidence="3" key="1">
    <citation type="submission" date="2020-01" db="EMBL/GenBank/DDBJ databases">
        <authorList>
            <consortium name="DOE Joint Genome Institute"/>
            <person name="Haridas S."/>
            <person name="Albert R."/>
            <person name="Binder M."/>
            <person name="Bloem J."/>
            <person name="Labutti K."/>
            <person name="Salamov A."/>
            <person name="Andreopoulos B."/>
            <person name="Baker S.E."/>
            <person name="Barry K."/>
            <person name="Bills G."/>
            <person name="Bluhm B.H."/>
            <person name="Cannon C."/>
            <person name="Castanera R."/>
            <person name="Culley D.E."/>
            <person name="Daum C."/>
            <person name="Ezra D."/>
            <person name="Gonzalez J.B."/>
            <person name="Henrissat B."/>
            <person name="Kuo A."/>
            <person name="Liang C."/>
            <person name="Lipzen A."/>
            <person name="Lutzoni F."/>
            <person name="Magnuson J."/>
            <person name="Mondo S."/>
            <person name="Nolan M."/>
            <person name="Ohm R."/>
            <person name="Pangilinan J."/>
            <person name="Park H.-J."/>
            <person name="Ramirez L."/>
            <person name="Alfaro M."/>
            <person name="Sun H."/>
            <person name="Tritt A."/>
            <person name="Yoshinaga Y."/>
            <person name="Zwiers L.-H."/>
            <person name="Turgeon B.G."/>
            <person name="Goodwin S.B."/>
            <person name="Spatafora J.W."/>
            <person name="Crous P.W."/>
            <person name="Grigoriev I.V."/>
        </authorList>
    </citation>
    <scope>NUCLEOTIDE SEQUENCE</scope>
    <source>
        <strain evidence="3">IPT5</strain>
    </source>
</reference>
<keyword evidence="2" id="KW-0732">Signal</keyword>
<dbReference type="OrthoDB" id="3768069at2759"/>
<name>A0A6A7BQU8_9PLEO</name>
<accession>A0A6A7BQU8</accession>
<sequence>MFFSKSYFLALLLTTITSTVLAAPTIDTREPRLEDVQCRCLSFSTSAKPTLCTYLELHNLDWHTAYAFASDNDLKIQFASKATITKVLSIPKPLPSSVLMSIEGGEAQQAYPYQPQAAQQQQQLGFEDSTASVNKIVCGLGDEVKHLGADVKFSEPELHYVGVVVASFMLFLIVWVVLEYLWTKYFSRGGNIKLEGEEKSLSATYEHVDCSVPTDVS</sequence>
<dbReference type="Proteomes" id="UP000799423">
    <property type="component" value="Unassembled WGS sequence"/>
</dbReference>
<feature type="chain" id="PRO_5025668388" description="Protein BIG1" evidence="2">
    <location>
        <begin position="23"/>
        <end position="217"/>
    </location>
</feature>
<evidence type="ECO:0000313" key="3">
    <source>
        <dbReference type="EMBL" id="KAF2856808.1"/>
    </source>
</evidence>
<keyword evidence="1" id="KW-0812">Transmembrane</keyword>
<evidence type="ECO:0000256" key="1">
    <source>
        <dbReference type="SAM" id="Phobius"/>
    </source>
</evidence>
<feature type="transmembrane region" description="Helical" evidence="1">
    <location>
        <begin position="158"/>
        <end position="178"/>
    </location>
</feature>
<keyword evidence="1" id="KW-1133">Transmembrane helix</keyword>
<protein>
    <recommendedName>
        <fullName evidence="5">Protein BIG1</fullName>
    </recommendedName>
</protein>
<organism evidence="3 4">
    <name type="scientific">Plenodomus tracheiphilus IPT5</name>
    <dbReference type="NCBI Taxonomy" id="1408161"/>
    <lineage>
        <taxon>Eukaryota</taxon>
        <taxon>Fungi</taxon>
        <taxon>Dikarya</taxon>
        <taxon>Ascomycota</taxon>
        <taxon>Pezizomycotina</taxon>
        <taxon>Dothideomycetes</taxon>
        <taxon>Pleosporomycetidae</taxon>
        <taxon>Pleosporales</taxon>
        <taxon>Pleosporineae</taxon>
        <taxon>Leptosphaeriaceae</taxon>
        <taxon>Plenodomus</taxon>
    </lineage>
</organism>
<evidence type="ECO:0000256" key="2">
    <source>
        <dbReference type="SAM" id="SignalP"/>
    </source>
</evidence>
<keyword evidence="4" id="KW-1185">Reference proteome</keyword>
<dbReference type="AlphaFoldDB" id="A0A6A7BQU8"/>
<feature type="signal peptide" evidence="2">
    <location>
        <begin position="1"/>
        <end position="22"/>
    </location>
</feature>
<proteinExistence type="predicted"/>
<keyword evidence="1" id="KW-0472">Membrane</keyword>
<gene>
    <name evidence="3" type="ORF">T440DRAFT_382866</name>
</gene>